<protein>
    <recommendedName>
        <fullName evidence="6">Glycosyltransferase 61 catalytic domain-containing protein</fullName>
    </recommendedName>
</protein>
<evidence type="ECO:0000259" key="6">
    <source>
        <dbReference type="Pfam" id="PF04577"/>
    </source>
</evidence>
<evidence type="ECO:0000313" key="8">
    <source>
        <dbReference type="Proteomes" id="UP000623129"/>
    </source>
</evidence>
<evidence type="ECO:0000256" key="2">
    <source>
        <dbReference type="ARBA" id="ARBA00004881"/>
    </source>
</evidence>
<dbReference type="PANTHER" id="PTHR20961">
    <property type="entry name" value="GLYCOSYLTRANSFERASE"/>
    <property type="match status" value="1"/>
</dbReference>
<evidence type="ECO:0000256" key="1">
    <source>
        <dbReference type="ARBA" id="ARBA00004323"/>
    </source>
</evidence>
<dbReference type="Proteomes" id="UP000623129">
    <property type="component" value="Unassembled WGS sequence"/>
</dbReference>
<dbReference type="InterPro" id="IPR007657">
    <property type="entry name" value="Glycosyltransferase_61"/>
</dbReference>
<keyword evidence="3" id="KW-0328">Glycosyltransferase</keyword>
<feature type="domain" description="Glycosyltransferase 61 catalytic" evidence="6">
    <location>
        <begin position="341"/>
        <end position="429"/>
    </location>
</feature>
<dbReference type="OrthoDB" id="529273at2759"/>
<dbReference type="EMBL" id="SWLB01000007">
    <property type="protein sequence ID" value="KAF3336895.1"/>
    <property type="molecule type" value="Genomic_DNA"/>
</dbReference>
<sequence>MFHRQKGNIKSLCPAFLRKSNSLPLEKEGKPHSIPRLVLLLLLALYSAASLFRLANSPIIRHSESDSEIKTHFSNPRNLQARREKPSLASLPCSALINGETDETNSNSIEGILCCDRSHYRTDLCYIRGDIRTEPASNPANIFLYGAQQEAVTEKLKPYTRKFEEGVMNSIEEVTINPSILPADQMTADTCDVVHDVPVIVFSTGGYTGNLYHEFSDGLIPLYITSKRFEKEVVFVVMEYHKWWGVKYQGVLEQMTNYPIVDFREDRRVHCFKEMIVGMKIHGELIIDPQLMPGGYSIKDFHSLLHRGLSSESDFQFNELALPQKITKAEPLIPPSHCLNTSTINISTNSTRNLKVVLFIRKKTRVLQNVKEVVKTCHRFGFSVQILNAKMGTPLETIYEALASADVMLAVHGAAMTHFLMMRPGSVLIQIVPLGLDWAAENFYGEPAKRLGLEYMEYKVTTEESSLSKDYEPDDPVLVDPSVVTKKGWWEMKKVYMDNQNVKVDVRRFGKLLQEAHEHVIRSRCIRQMTSEAKA</sequence>
<comment type="subcellular location">
    <subcellularLocation>
        <location evidence="1">Golgi apparatus membrane</location>
        <topology evidence="1">Single-pass type II membrane protein</topology>
    </subcellularLocation>
</comment>
<evidence type="ECO:0000256" key="5">
    <source>
        <dbReference type="ARBA" id="ARBA00023180"/>
    </source>
</evidence>
<dbReference type="PANTHER" id="PTHR20961:SF102">
    <property type="entry name" value="OS05G0391600 PROTEIN"/>
    <property type="match status" value="1"/>
</dbReference>
<evidence type="ECO:0000256" key="3">
    <source>
        <dbReference type="ARBA" id="ARBA00022676"/>
    </source>
</evidence>
<dbReference type="InterPro" id="IPR049625">
    <property type="entry name" value="Glyco_transf_61_cat"/>
</dbReference>
<accession>A0A833R1M7</accession>
<comment type="caution">
    <text evidence="7">The sequence shown here is derived from an EMBL/GenBank/DDBJ whole genome shotgun (WGS) entry which is preliminary data.</text>
</comment>
<gene>
    <name evidence="7" type="ORF">FCM35_KLT19481</name>
</gene>
<dbReference type="Pfam" id="PF04577">
    <property type="entry name" value="Glyco_transf_61"/>
    <property type="match status" value="1"/>
</dbReference>
<dbReference type="GO" id="GO:0016763">
    <property type="term" value="F:pentosyltransferase activity"/>
    <property type="evidence" value="ECO:0007669"/>
    <property type="project" value="UniProtKB-ARBA"/>
</dbReference>
<comment type="pathway">
    <text evidence="2">Glycan metabolism.</text>
</comment>
<keyword evidence="5" id="KW-0325">Glycoprotein</keyword>
<name>A0A833R1M7_9POAL</name>
<dbReference type="GO" id="GO:0000139">
    <property type="term" value="C:Golgi membrane"/>
    <property type="evidence" value="ECO:0007669"/>
    <property type="project" value="UniProtKB-SubCell"/>
</dbReference>
<evidence type="ECO:0000313" key="7">
    <source>
        <dbReference type="EMBL" id="KAF3336895.1"/>
    </source>
</evidence>
<evidence type="ECO:0000256" key="4">
    <source>
        <dbReference type="ARBA" id="ARBA00022679"/>
    </source>
</evidence>
<dbReference type="AlphaFoldDB" id="A0A833R1M7"/>
<organism evidence="7 8">
    <name type="scientific">Carex littledalei</name>
    <dbReference type="NCBI Taxonomy" id="544730"/>
    <lineage>
        <taxon>Eukaryota</taxon>
        <taxon>Viridiplantae</taxon>
        <taxon>Streptophyta</taxon>
        <taxon>Embryophyta</taxon>
        <taxon>Tracheophyta</taxon>
        <taxon>Spermatophyta</taxon>
        <taxon>Magnoliopsida</taxon>
        <taxon>Liliopsida</taxon>
        <taxon>Poales</taxon>
        <taxon>Cyperaceae</taxon>
        <taxon>Cyperoideae</taxon>
        <taxon>Cariceae</taxon>
        <taxon>Carex</taxon>
        <taxon>Carex subgen. Euthyceras</taxon>
    </lineage>
</organism>
<proteinExistence type="predicted"/>
<keyword evidence="8" id="KW-1185">Reference proteome</keyword>
<reference evidence="7" key="1">
    <citation type="submission" date="2020-01" db="EMBL/GenBank/DDBJ databases">
        <title>Genome sequence of Kobresia littledalei, the first chromosome-level genome in the family Cyperaceae.</title>
        <authorList>
            <person name="Qu G."/>
        </authorList>
    </citation>
    <scope>NUCLEOTIDE SEQUENCE</scope>
    <source>
        <strain evidence="7">C.B.Clarke</strain>
        <tissue evidence="7">Leaf</tissue>
    </source>
</reference>
<keyword evidence="4" id="KW-0808">Transferase</keyword>